<evidence type="ECO:0000256" key="1">
    <source>
        <dbReference type="SAM" id="Phobius"/>
    </source>
</evidence>
<feature type="transmembrane region" description="Helical" evidence="1">
    <location>
        <begin position="16"/>
        <end position="38"/>
    </location>
</feature>
<accession>A0AAX6H0J6</accession>
<reference evidence="2" key="2">
    <citation type="submission" date="2023-04" db="EMBL/GenBank/DDBJ databases">
        <authorList>
            <person name="Bruccoleri R.E."/>
            <person name="Oakeley E.J."/>
            <person name="Faust A.-M."/>
            <person name="Dessus-Babus S."/>
            <person name="Altorfer M."/>
            <person name="Burckhardt D."/>
            <person name="Oertli M."/>
            <person name="Naumann U."/>
            <person name="Petersen F."/>
            <person name="Wong J."/>
        </authorList>
    </citation>
    <scope>NUCLEOTIDE SEQUENCE</scope>
    <source>
        <strain evidence="2">GSM-AAB239-AS_SAM_17_03QT</strain>
        <tissue evidence="2">Leaf</tissue>
    </source>
</reference>
<organism evidence="2 3">
    <name type="scientific">Iris pallida</name>
    <name type="common">Sweet iris</name>
    <dbReference type="NCBI Taxonomy" id="29817"/>
    <lineage>
        <taxon>Eukaryota</taxon>
        <taxon>Viridiplantae</taxon>
        <taxon>Streptophyta</taxon>
        <taxon>Embryophyta</taxon>
        <taxon>Tracheophyta</taxon>
        <taxon>Spermatophyta</taxon>
        <taxon>Magnoliopsida</taxon>
        <taxon>Liliopsida</taxon>
        <taxon>Asparagales</taxon>
        <taxon>Iridaceae</taxon>
        <taxon>Iridoideae</taxon>
        <taxon>Irideae</taxon>
        <taxon>Iris</taxon>
    </lineage>
</organism>
<keyword evidence="1" id="KW-1133">Transmembrane helix</keyword>
<feature type="transmembrane region" description="Helical" evidence="1">
    <location>
        <begin position="50"/>
        <end position="76"/>
    </location>
</feature>
<name>A0AAX6H0J6_IRIPA</name>
<reference evidence="2" key="1">
    <citation type="journal article" date="2023" name="GigaByte">
        <title>Genome assembly of the bearded iris, Iris pallida Lam.</title>
        <authorList>
            <person name="Bruccoleri R.E."/>
            <person name="Oakeley E.J."/>
            <person name="Faust A.M.E."/>
            <person name="Altorfer M."/>
            <person name="Dessus-Babus S."/>
            <person name="Burckhardt D."/>
            <person name="Oertli M."/>
            <person name="Naumann U."/>
            <person name="Petersen F."/>
            <person name="Wong J."/>
        </authorList>
    </citation>
    <scope>NUCLEOTIDE SEQUENCE</scope>
    <source>
        <strain evidence="2">GSM-AAB239-AS_SAM_17_03QT</strain>
    </source>
</reference>
<dbReference type="AlphaFoldDB" id="A0AAX6H0J6"/>
<proteinExistence type="predicted"/>
<dbReference type="Proteomes" id="UP001140949">
    <property type="component" value="Unassembled WGS sequence"/>
</dbReference>
<comment type="caution">
    <text evidence="2">The sequence shown here is derived from an EMBL/GenBank/DDBJ whole genome shotgun (WGS) entry which is preliminary data.</text>
</comment>
<sequence length="111" mass="13097">MFSLDPASCTWVLSRTIHVLSCASCAFMCLPLAGHILSYISNIVHTFRRYIMYLVPMIPEIPCSFMFLHTMFFYVLYIPCSFIYFIHHVLSCTFYTMFLFLLSYRDVLFIT</sequence>
<keyword evidence="1" id="KW-0472">Membrane</keyword>
<keyword evidence="1" id="KW-0812">Transmembrane</keyword>
<evidence type="ECO:0000313" key="2">
    <source>
        <dbReference type="EMBL" id="KAJ6833975.1"/>
    </source>
</evidence>
<evidence type="ECO:0000313" key="3">
    <source>
        <dbReference type="Proteomes" id="UP001140949"/>
    </source>
</evidence>
<feature type="transmembrane region" description="Helical" evidence="1">
    <location>
        <begin position="82"/>
        <end position="102"/>
    </location>
</feature>
<gene>
    <name evidence="2" type="ORF">M6B38_337135</name>
</gene>
<dbReference type="EMBL" id="JANAVB010014796">
    <property type="protein sequence ID" value="KAJ6833975.1"/>
    <property type="molecule type" value="Genomic_DNA"/>
</dbReference>
<keyword evidence="3" id="KW-1185">Reference proteome</keyword>
<protein>
    <submittedName>
        <fullName evidence="2">Uncharacterized protein</fullName>
    </submittedName>
</protein>